<dbReference type="Proteomes" id="UP000231553">
    <property type="component" value="Unassembled WGS sequence"/>
</dbReference>
<keyword evidence="3" id="KW-0238">DNA-binding</keyword>
<dbReference type="GO" id="GO:0032993">
    <property type="term" value="C:protein-DNA complex"/>
    <property type="evidence" value="ECO:0007669"/>
    <property type="project" value="TreeGrafter"/>
</dbReference>
<evidence type="ECO:0000313" key="6">
    <source>
        <dbReference type="EMBL" id="PJE37606.1"/>
    </source>
</evidence>
<evidence type="ECO:0000259" key="5">
    <source>
        <dbReference type="PROSITE" id="PS50931"/>
    </source>
</evidence>
<comment type="similarity">
    <text evidence="1">Belongs to the LysR transcriptional regulatory family.</text>
</comment>
<evidence type="ECO:0000256" key="2">
    <source>
        <dbReference type="ARBA" id="ARBA00023015"/>
    </source>
</evidence>
<keyword evidence="2" id="KW-0805">Transcription regulation</keyword>
<sequence length="302" mass="33520">MSKLPRRFGLHHLHYFVVSAENGSFRQAARELEIQESAVSRRVRDLEDQVGASLFHRHSAGVTLTFAGETFLKAARNILGNVEETITDICAAGRGEKGRLTIGIFSSLASGFLNNLIVSFGRSFPEIEIELVNGNPTDHFGAIRSLRLDIAFVSESKSWPDCDNEELWKERVFLVCPEHHELAAGRMSTWDEIADETFLVSEVAPGQEMRDYLVRRLASVSRAPRIQTHAVGRDNLHALVAMGRGLAVTREASTATQFPGVIYLPIEGETLTYSAVWLPHNDNPALRRLLSMARDLAGNNRG</sequence>
<keyword evidence="4" id="KW-0804">Transcription</keyword>
<dbReference type="OrthoDB" id="7216893at2"/>
<evidence type="ECO:0000256" key="4">
    <source>
        <dbReference type="ARBA" id="ARBA00023163"/>
    </source>
</evidence>
<dbReference type="PROSITE" id="PS50931">
    <property type="entry name" value="HTH_LYSR"/>
    <property type="match status" value="1"/>
</dbReference>
<dbReference type="Pfam" id="PF00126">
    <property type="entry name" value="HTH_1"/>
    <property type="match status" value="1"/>
</dbReference>
<dbReference type="Pfam" id="PF03466">
    <property type="entry name" value="LysR_substrate"/>
    <property type="match status" value="1"/>
</dbReference>
<evidence type="ECO:0000256" key="1">
    <source>
        <dbReference type="ARBA" id="ARBA00009437"/>
    </source>
</evidence>
<keyword evidence="7" id="KW-1185">Reference proteome</keyword>
<dbReference type="InterPro" id="IPR005119">
    <property type="entry name" value="LysR_subst-bd"/>
</dbReference>
<dbReference type="InterPro" id="IPR000847">
    <property type="entry name" value="LysR_HTH_N"/>
</dbReference>
<organism evidence="6 7">
    <name type="scientific">Pseudooceanicola lipolyticus</name>
    <dbReference type="NCBI Taxonomy" id="2029104"/>
    <lineage>
        <taxon>Bacteria</taxon>
        <taxon>Pseudomonadati</taxon>
        <taxon>Pseudomonadota</taxon>
        <taxon>Alphaproteobacteria</taxon>
        <taxon>Rhodobacterales</taxon>
        <taxon>Paracoccaceae</taxon>
        <taxon>Pseudooceanicola</taxon>
    </lineage>
</organism>
<dbReference type="AlphaFoldDB" id="A0A2M8J4B2"/>
<protein>
    <submittedName>
        <fullName evidence="6">LysR family transcriptional regulator</fullName>
    </submittedName>
</protein>
<dbReference type="InterPro" id="IPR036390">
    <property type="entry name" value="WH_DNA-bd_sf"/>
</dbReference>
<gene>
    <name evidence="6" type="ORF">CVM52_06315</name>
</gene>
<dbReference type="GO" id="GO:0003700">
    <property type="term" value="F:DNA-binding transcription factor activity"/>
    <property type="evidence" value="ECO:0007669"/>
    <property type="project" value="InterPro"/>
</dbReference>
<dbReference type="SUPFAM" id="SSF46785">
    <property type="entry name" value="Winged helix' DNA-binding domain"/>
    <property type="match status" value="1"/>
</dbReference>
<dbReference type="InterPro" id="IPR036388">
    <property type="entry name" value="WH-like_DNA-bd_sf"/>
</dbReference>
<dbReference type="RefSeq" id="WP_100161660.1">
    <property type="nucleotide sequence ID" value="NZ_PGTB01000012.1"/>
</dbReference>
<proteinExistence type="inferred from homology"/>
<dbReference type="SUPFAM" id="SSF53850">
    <property type="entry name" value="Periplasmic binding protein-like II"/>
    <property type="match status" value="1"/>
</dbReference>
<dbReference type="Gene3D" id="3.40.190.10">
    <property type="entry name" value="Periplasmic binding protein-like II"/>
    <property type="match status" value="2"/>
</dbReference>
<dbReference type="FunFam" id="1.10.10.10:FF:000001">
    <property type="entry name" value="LysR family transcriptional regulator"/>
    <property type="match status" value="1"/>
</dbReference>
<dbReference type="PANTHER" id="PTHR30346:SF0">
    <property type="entry name" value="HCA OPERON TRANSCRIPTIONAL ACTIVATOR HCAR"/>
    <property type="match status" value="1"/>
</dbReference>
<name>A0A2M8J4B2_9RHOB</name>
<comment type="caution">
    <text evidence="6">The sequence shown here is derived from an EMBL/GenBank/DDBJ whole genome shotgun (WGS) entry which is preliminary data.</text>
</comment>
<dbReference type="GO" id="GO:0003677">
    <property type="term" value="F:DNA binding"/>
    <property type="evidence" value="ECO:0007669"/>
    <property type="project" value="UniProtKB-KW"/>
</dbReference>
<accession>A0A2M8J4B2</accession>
<dbReference type="PRINTS" id="PR00039">
    <property type="entry name" value="HTHLYSR"/>
</dbReference>
<evidence type="ECO:0000256" key="3">
    <source>
        <dbReference type="ARBA" id="ARBA00023125"/>
    </source>
</evidence>
<feature type="domain" description="HTH lysR-type" evidence="5">
    <location>
        <begin position="8"/>
        <end position="65"/>
    </location>
</feature>
<dbReference type="PANTHER" id="PTHR30346">
    <property type="entry name" value="TRANSCRIPTIONAL DUAL REGULATOR HCAR-RELATED"/>
    <property type="match status" value="1"/>
</dbReference>
<dbReference type="CDD" id="cd08414">
    <property type="entry name" value="PBP2_LTTR_aromatics_like"/>
    <property type="match status" value="1"/>
</dbReference>
<reference evidence="6 7" key="1">
    <citation type="journal article" date="2018" name="Int. J. Syst. Evol. Microbiol.">
        <title>Pseudooceanicola lipolyticus sp. nov., a marine alphaproteobacterium, reclassification of Oceanicola flagellatus as Pseudooceanicola flagellatus comb. nov. and emended description of the genus Pseudooceanicola.</title>
        <authorList>
            <person name="Huang M.-M."/>
            <person name="Guo L.-L."/>
            <person name="Wu Y.-H."/>
            <person name="Lai Q.-L."/>
            <person name="Shao Z.-Z."/>
            <person name="Wang C.-S."/>
            <person name="Wu M."/>
            <person name="Xu X.-W."/>
        </authorList>
    </citation>
    <scope>NUCLEOTIDE SEQUENCE [LARGE SCALE GENOMIC DNA]</scope>
    <source>
        <strain evidence="6 7">157</strain>
    </source>
</reference>
<dbReference type="Gene3D" id="1.10.10.10">
    <property type="entry name" value="Winged helix-like DNA-binding domain superfamily/Winged helix DNA-binding domain"/>
    <property type="match status" value="1"/>
</dbReference>
<evidence type="ECO:0000313" key="7">
    <source>
        <dbReference type="Proteomes" id="UP000231553"/>
    </source>
</evidence>
<dbReference type="EMBL" id="PGTB01000012">
    <property type="protein sequence ID" value="PJE37606.1"/>
    <property type="molecule type" value="Genomic_DNA"/>
</dbReference>